<comment type="caution">
    <text evidence="4">The sequence shown here is derived from an EMBL/GenBank/DDBJ whole genome shotgun (WGS) entry which is preliminary data.</text>
</comment>
<feature type="repeat" description="PPR" evidence="3">
    <location>
        <begin position="306"/>
        <end position="341"/>
    </location>
</feature>
<keyword evidence="5" id="KW-1185">Reference proteome</keyword>
<dbReference type="Proteomes" id="UP000238479">
    <property type="component" value="Chromosome 7"/>
</dbReference>
<name>A0A2P6PGS9_ROSCH</name>
<feature type="repeat" description="PPR" evidence="3">
    <location>
        <begin position="80"/>
        <end position="114"/>
    </location>
</feature>
<dbReference type="Pfam" id="PF13041">
    <property type="entry name" value="PPR_2"/>
    <property type="match status" value="2"/>
</dbReference>
<dbReference type="EMBL" id="PDCK01000045">
    <property type="protein sequence ID" value="PRQ21132.1"/>
    <property type="molecule type" value="Genomic_DNA"/>
</dbReference>
<proteinExistence type="inferred from homology"/>
<dbReference type="STRING" id="74649.A0A2P6PGS9"/>
<feature type="repeat" description="PPR" evidence="3">
    <location>
        <begin position="271"/>
        <end position="305"/>
    </location>
</feature>
<reference evidence="4 5" key="1">
    <citation type="journal article" date="2018" name="Nat. Genet.">
        <title>The Rosa genome provides new insights in the design of modern roses.</title>
        <authorList>
            <person name="Bendahmane M."/>
        </authorList>
    </citation>
    <scope>NUCLEOTIDE SEQUENCE [LARGE SCALE GENOMIC DNA]</scope>
    <source>
        <strain evidence="5">cv. Old Blush</strain>
    </source>
</reference>
<dbReference type="Pfam" id="PF01535">
    <property type="entry name" value="PPR"/>
    <property type="match status" value="1"/>
</dbReference>
<dbReference type="InterPro" id="IPR002885">
    <property type="entry name" value="PPR_rpt"/>
</dbReference>
<dbReference type="NCBIfam" id="TIGR00756">
    <property type="entry name" value="PPR"/>
    <property type="match status" value="3"/>
</dbReference>
<dbReference type="Gramene" id="PRQ21132">
    <property type="protein sequence ID" value="PRQ21132"/>
    <property type="gene ID" value="RchiOBHm_Chr7g0235811"/>
</dbReference>
<protein>
    <submittedName>
        <fullName evidence="4">Putative tetratricopeptide-like helical domain-containing protein</fullName>
    </submittedName>
</protein>
<gene>
    <name evidence="4" type="ORF">RchiOBHm_Chr7g0235811</name>
</gene>
<dbReference type="Gene3D" id="1.25.40.10">
    <property type="entry name" value="Tetratricopeptide repeat domain"/>
    <property type="match status" value="2"/>
</dbReference>
<dbReference type="PANTHER" id="PTHR47447">
    <property type="entry name" value="OS03G0856100 PROTEIN"/>
    <property type="match status" value="1"/>
</dbReference>
<evidence type="ECO:0000313" key="5">
    <source>
        <dbReference type="Proteomes" id="UP000238479"/>
    </source>
</evidence>
<evidence type="ECO:0000256" key="2">
    <source>
        <dbReference type="ARBA" id="ARBA00022737"/>
    </source>
</evidence>
<dbReference type="AlphaFoldDB" id="A0A2P6PGS9"/>
<dbReference type="PROSITE" id="PS51375">
    <property type="entry name" value="PPR"/>
    <property type="match status" value="3"/>
</dbReference>
<dbReference type="PANTHER" id="PTHR47447:SF17">
    <property type="entry name" value="OS12G0638900 PROTEIN"/>
    <property type="match status" value="1"/>
</dbReference>
<keyword evidence="2" id="KW-0677">Repeat</keyword>
<sequence length="409" mass="45628">MAEASSPNYNDLKNHVMKVFEDATKDCEDKDMKKVFDSIGDYDSFNNYAIEMFGAMENLGLGDEARELFRPLSDRAVLRDVAVHTVVIRAYAVAGKTKAVLKAYQHMIATGIAPSSLTYTILINALAVDYSDYNFVGYVKNYILEMLDKGMKPHPICYLGLFGVLGCRESVEKATEFLVLINAKGLSPESNYFNVEEGHFKKAIKAIKVYTNVSNITTDKDAQKVFRKWRTNAPGLKKELMKMINALVKDGNLDESMEMYRDIIETGREPFALLHTCVIKAYLKSGKTKSALELYQGMLAAGVSPNSYTYTVLIKGLAADPNFFGEAKKCLLEMMDRGKRPNAATYTAVIELFARQESKAAEEEGKVFVEVMMGKGFVPNAKAMSEVLKGRPTPVIRRVMSIVLSKLKH</sequence>
<dbReference type="InterPro" id="IPR011990">
    <property type="entry name" value="TPR-like_helical_dom_sf"/>
</dbReference>
<evidence type="ECO:0000313" key="4">
    <source>
        <dbReference type="EMBL" id="PRQ21132.1"/>
    </source>
</evidence>
<comment type="similarity">
    <text evidence="1">Belongs to the PPR family. P subfamily.</text>
</comment>
<organism evidence="4 5">
    <name type="scientific">Rosa chinensis</name>
    <name type="common">China rose</name>
    <dbReference type="NCBI Taxonomy" id="74649"/>
    <lineage>
        <taxon>Eukaryota</taxon>
        <taxon>Viridiplantae</taxon>
        <taxon>Streptophyta</taxon>
        <taxon>Embryophyta</taxon>
        <taxon>Tracheophyta</taxon>
        <taxon>Spermatophyta</taxon>
        <taxon>Magnoliopsida</taxon>
        <taxon>eudicotyledons</taxon>
        <taxon>Gunneridae</taxon>
        <taxon>Pentapetalae</taxon>
        <taxon>rosids</taxon>
        <taxon>fabids</taxon>
        <taxon>Rosales</taxon>
        <taxon>Rosaceae</taxon>
        <taxon>Rosoideae</taxon>
        <taxon>Rosoideae incertae sedis</taxon>
        <taxon>Rosa</taxon>
    </lineage>
</organism>
<evidence type="ECO:0000256" key="1">
    <source>
        <dbReference type="ARBA" id="ARBA00007626"/>
    </source>
</evidence>
<evidence type="ECO:0000256" key="3">
    <source>
        <dbReference type="PROSITE-ProRule" id="PRU00708"/>
    </source>
</evidence>
<dbReference type="OrthoDB" id="185373at2759"/>
<accession>A0A2P6PGS9</accession>